<dbReference type="PANTHER" id="PTHR28617">
    <property type="entry name" value="CILIA- AND FLAGELLA-ASSOCIATED PROTEIN 77"/>
    <property type="match status" value="1"/>
</dbReference>
<reference evidence="2 3" key="1">
    <citation type="submission" date="2024-01" db="EMBL/GenBank/DDBJ databases">
        <authorList>
            <person name="Alioto T."/>
            <person name="Alioto T."/>
            <person name="Gomez Garrido J."/>
        </authorList>
    </citation>
    <scope>NUCLEOTIDE SEQUENCE [LARGE SCALE GENOMIC DNA]</scope>
</reference>
<dbReference type="EMBL" id="CAWUFR010001131">
    <property type="protein sequence ID" value="CAK6982906.1"/>
    <property type="molecule type" value="Genomic_DNA"/>
</dbReference>
<gene>
    <name evidence="2" type="ORF">FSCOSCO3_A032025</name>
</gene>
<keyword evidence="2" id="KW-0969">Cilium</keyword>
<keyword evidence="3" id="KW-1185">Reference proteome</keyword>
<comment type="caution">
    <text evidence="2">The sequence shown here is derived from an EMBL/GenBank/DDBJ whole genome shotgun (WGS) entry which is preliminary data.</text>
</comment>
<evidence type="ECO:0000313" key="2">
    <source>
        <dbReference type="EMBL" id="CAK6982906.1"/>
    </source>
</evidence>
<name>A0AAV1QJQ7_SCOSC</name>
<organism evidence="2 3">
    <name type="scientific">Scomber scombrus</name>
    <name type="common">Atlantic mackerel</name>
    <name type="synonym">Scomber vernalis</name>
    <dbReference type="NCBI Taxonomy" id="13677"/>
    <lineage>
        <taxon>Eukaryota</taxon>
        <taxon>Metazoa</taxon>
        <taxon>Chordata</taxon>
        <taxon>Craniata</taxon>
        <taxon>Vertebrata</taxon>
        <taxon>Euteleostomi</taxon>
        <taxon>Actinopterygii</taxon>
        <taxon>Neopterygii</taxon>
        <taxon>Teleostei</taxon>
        <taxon>Neoteleostei</taxon>
        <taxon>Acanthomorphata</taxon>
        <taxon>Pelagiaria</taxon>
        <taxon>Scombriformes</taxon>
        <taxon>Scombridae</taxon>
        <taxon>Scomber</taxon>
    </lineage>
</organism>
<proteinExistence type="predicted"/>
<keyword evidence="2" id="KW-0282">Flagellum</keyword>
<keyword evidence="2" id="KW-0966">Cell projection</keyword>
<sequence length="204" mass="21796">RPVPIATEEQLGDGGSTQAPLGQIRSRGQTVPGPDFTFGSSTCPMGDGGVSEILSSWRVQQQGGGRGHSAPDRILVPDFLSLNRDAVKSGLVTSKELSQYRAQRGGAMLSHAPKPPGGGSSRRPAVPDITFGVTTERPTSPLSDVLSHQYAHRWIQEQLSRNQTSNQKFLPLSTPSGTRRIVCGRSRLITLTQSPGEEQQVSTA</sequence>
<dbReference type="Pfam" id="PF14825">
    <property type="entry name" value="CFAP77"/>
    <property type="match status" value="1"/>
</dbReference>
<feature type="non-terminal residue" evidence="2">
    <location>
        <position position="1"/>
    </location>
</feature>
<protein>
    <submittedName>
        <fullName evidence="2">Cilia- and flagella-associated protein 77</fullName>
    </submittedName>
</protein>
<accession>A0AAV1QJQ7</accession>
<dbReference type="AlphaFoldDB" id="A0AAV1QJQ7"/>
<dbReference type="InterPro" id="IPR029147">
    <property type="entry name" value="CFAP77"/>
</dbReference>
<dbReference type="PANTHER" id="PTHR28617:SF1">
    <property type="entry name" value="CILIA- AND FLAGELLA-ASSOCIATED PROTEIN 77"/>
    <property type="match status" value="1"/>
</dbReference>
<dbReference type="Proteomes" id="UP001314229">
    <property type="component" value="Unassembled WGS sequence"/>
</dbReference>
<feature type="region of interest" description="Disordered" evidence="1">
    <location>
        <begin position="1"/>
        <end position="49"/>
    </location>
</feature>
<evidence type="ECO:0000256" key="1">
    <source>
        <dbReference type="SAM" id="MobiDB-lite"/>
    </source>
</evidence>
<evidence type="ECO:0000313" key="3">
    <source>
        <dbReference type="Proteomes" id="UP001314229"/>
    </source>
</evidence>